<evidence type="ECO:0000256" key="1">
    <source>
        <dbReference type="ARBA" id="ARBA00004651"/>
    </source>
</evidence>
<dbReference type="GO" id="GO:0005886">
    <property type="term" value="C:plasma membrane"/>
    <property type="evidence" value="ECO:0007669"/>
    <property type="project" value="UniProtKB-SubCell"/>
</dbReference>
<evidence type="ECO:0000313" key="13">
    <source>
        <dbReference type="EMBL" id="VDL92188.1"/>
    </source>
</evidence>
<evidence type="ECO:0000313" key="14">
    <source>
        <dbReference type="Proteomes" id="UP000275846"/>
    </source>
</evidence>
<keyword evidence="10" id="KW-0407">Ion channel</keyword>
<dbReference type="Pfam" id="PF03189">
    <property type="entry name" value="Otopetrin"/>
    <property type="match status" value="1"/>
</dbReference>
<evidence type="ECO:0000256" key="3">
    <source>
        <dbReference type="ARBA" id="ARBA00022448"/>
    </source>
</evidence>
<accession>A0A183SNK5</accession>
<dbReference type="OrthoDB" id="6429739at2759"/>
<evidence type="ECO:0000256" key="10">
    <source>
        <dbReference type="ARBA" id="ARBA00023303"/>
    </source>
</evidence>
<proteinExistence type="inferred from homology"/>
<dbReference type="PANTHER" id="PTHR21522:SF32">
    <property type="entry name" value="OTOPETRIN-2"/>
    <property type="match status" value="1"/>
</dbReference>
<keyword evidence="14" id="KW-1185">Reference proteome</keyword>
<keyword evidence="8" id="KW-0406">Ion transport</keyword>
<reference evidence="13 14" key="2">
    <citation type="submission" date="2018-11" db="EMBL/GenBank/DDBJ databases">
        <authorList>
            <consortium name="Pathogen Informatics"/>
        </authorList>
    </citation>
    <scope>NUCLEOTIDE SEQUENCE [LARGE SCALE GENOMIC DNA]</scope>
    <source>
        <strain evidence="13 14">NST_G2</strain>
    </source>
</reference>
<evidence type="ECO:0000256" key="11">
    <source>
        <dbReference type="SAM" id="MobiDB-lite"/>
    </source>
</evidence>
<evidence type="ECO:0000256" key="4">
    <source>
        <dbReference type="ARBA" id="ARBA00022475"/>
    </source>
</evidence>
<evidence type="ECO:0000256" key="6">
    <source>
        <dbReference type="ARBA" id="ARBA00022781"/>
    </source>
</evidence>
<feature type="region of interest" description="Disordered" evidence="11">
    <location>
        <begin position="172"/>
        <end position="199"/>
    </location>
</feature>
<evidence type="ECO:0000256" key="8">
    <source>
        <dbReference type="ARBA" id="ARBA00023065"/>
    </source>
</evidence>
<keyword evidence="5 12" id="KW-0812">Transmembrane</keyword>
<evidence type="ECO:0000256" key="5">
    <source>
        <dbReference type="ARBA" id="ARBA00022692"/>
    </source>
</evidence>
<evidence type="ECO:0000256" key="9">
    <source>
        <dbReference type="ARBA" id="ARBA00023136"/>
    </source>
</evidence>
<comment type="subcellular location">
    <subcellularLocation>
        <location evidence="1">Cell membrane</location>
        <topology evidence="1">Multi-pass membrane protein</topology>
    </subcellularLocation>
</comment>
<name>A0A183SNK5_SCHSO</name>
<organism evidence="15">
    <name type="scientific">Schistocephalus solidus</name>
    <name type="common">Tapeworm</name>
    <dbReference type="NCBI Taxonomy" id="70667"/>
    <lineage>
        <taxon>Eukaryota</taxon>
        <taxon>Metazoa</taxon>
        <taxon>Spiralia</taxon>
        <taxon>Lophotrochozoa</taxon>
        <taxon>Platyhelminthes</taxon>
        <taxon>Cestoda</taxon>
        <taxon>Eucestoda</taxon>
        <taxon>Diphyllobothriidea</taxon>
        <taxon>Diphyllobothriidae</taxon>
        <taxon>Schistocephalus</taxon>
    </lineage>
</organism>
<gene>
    <name evidence="13" type="ORF">SSLN_LOCUS5803</name>
</gene>
<evidence type="ECO:0000256" key="2">
    <source>
        <dbReference type="ARBA" id="ARBA00006513"/>
    </source>
</evidence>
<dbReference type="InterPro" id="IPR004878">
    <property type="entry name" value="Otopetrin"/>
</dbReference>
<feature type="region of interest" description="Disordered" evidence="11">
    <location>
        <begin position="70"/>
        <end position="102"/>
    </location>
</feature>
<dbReference type="PANTHER" id="PTHR21522">
    <property type="entry name" value="PROTON CHANNEL OTOP"/>
    <property type="match status" value="1"/>
</dbReference>
<dbReference type="WBParaSite" id="SSLN_0000599001-mRNA-1">
    <property type="protein sequence ID" value="SSLN_0000599001-mRNA-1"/>
    <property type="gene ID" value="SSLN_0000599001"/>
</dbReference>
<evidence type="ECO:0000256" key="7">
    <source>
        <dbReference type="ARBA" id="ARBA00022989"/>
    </source>
</evidence>
<keyword evidence="4" id="KW-1003">Cell membrane</keyword>
<protein>
    <submittedName>
        <fullName evidence="15">XK-related protein</fullName>
    </submittedName>
</protein>
<keyword evidence="3" id="KW-0813">Transport</keyword>
<reference evidence="15" key="1">
    <citation type="submission" date="2016-06" db="UniProtKB">
        <authorList>
            <consortium name="WormBaseParasite"/>
        </authorList>
    </citation>
    <scope>IDENTIFICATION</scope>
</reference>
<dbReference type="Proteomes" id="UP000275846">
    <property type="component" value="Unassembled WGS sequence"/>
</dbReference>
<sequence length="381" mass="43600">MEDIFQIIQFTISILALAYLQALIAYYTGKEEFENEGSQEPWEVPRIVVFPPSTDDVSAVCESDALTRLPWNPTELSGDETEETKEASDVNSGPQSDEEHYKYQSRTEPFTNHLALHHYEHERLCAPDTETSVPLAELRSLKASEAVSSPPVHNTLLVNGMKLTGANACKTGRNGLEGEFDDEEEEKAEQQKDKLQVPERQTVTKDRRIVKKQRFHTPKIFRLFGFGVMILDGFSVSDQFQEDNYINSCHSVLWIPKNVIHSIYIFLQTYFLFKYHRVVFNVQKFFLRFILCHMAVVNLGQWLNTVVQEVMTSSKPPSEEHRVPLTVLEPFRDVINYQHSKNISQMQFDVHSGNTSGIVPVEKEGHQGIVVAAPSSRYQYI</sequence>
<keyword evidence="9 12" id="KW-0472">Membrane</keyword>
<dbReference type="GO" id="GO:0015252">
    <property type="term" value="F:proton channel activity"/>
    <property type="evidence" value="ECO:0007669"/>
    <property type="project" value="InterPro"/>
</dbReference>
<feature type="transmembrane region" description="Helical" evidence="12">
    <location>
        <begin position="6"/>
        <end position="27"/>
    </location>
</feature>
<dbReference type="EMBL" id="UYSU01033411">
    <property type="protein sequence ID" value="VDL92188.1"/>
    <property type="molecule type" value="Genomic_DNA"/>
</dbReference>
<feature type="compositionally biased region" description="Basic and acidic residues" evidence="11">
    <location>
        <begin position="188"/>
        <end position="199"/>
    </location>
</feature>
<keyword evidence="7 12" id="KW-1133">Transmembrane helix</keyword>
<dbReference type="AlphaFoldDB" id="A0A183SNK5"/>
<keyword evidence="6" id="KW-0375">Hydrogen ion transport</keyword>
<feature type="compositionally biased region" description="Acidic residues" evidence="11">
    <location>
        <begin position="178"/>
        <end position="187"/>
    </location>
</feature>
<evidence type="ECO:0000313" key="15">
    <source>
        <dbReference type="WBParaSite" id="SSLN_0000599001-mRNA-1"/>
    </source>
</evidence>
<comment type="similarity">
    <text evidence="2">Belongs to the otopetrin family.</text>
</comment>
<evidence type="ECO:0000256" key="12">
    <source>
        <dbReference type="SAM" id="Phobius"/>
    </source>
</evidence>